<evidence type="ECO:0000256" key="7">
    <source>
        <dbReference type="SAM" id="MobiDB-lite"/>
    </source>
</evidence>
<evidence type="ECO:0000256" key="4">
    <source>
        <dbReference type="ARBA" id="ARBA00022970"/>
    </source>
</evidence>
<comment type="subcellular location">
    <subcellularLocation>
        <location evidence="1">Membrane</location>
        <topology evidence="1">Multi-pass membrane protein</topology>
    </subcellularLocation>
</comment>
<feature type="transmembrane region" description="Helical" evidence="8">
    <location>
        <begin position="152"/>
        <end position="174"/>
    </location>
</feature>
<feature type="transmembrane region" description="Helical" evidence="8">
    <location>
        <begin position="447"/>
        <end position="469"/>
    </location>
</feature>
<dbReference type="EMBL" id="JAATWM020000005">
    <property type="protein sequence ID" value="KAF9880086.1"/>
    <property type="molecule type" value="Genomic_DNA"/>
</dbReference>
<dbReference type="GO" id="GO:0015171">
    <property type="term" value="F:amino acid transmembrane transporter activity"/>
    <property type="evidence" value="ECO:0007669"/>
    <property type="project" value="TreeGrafter"/>
</dbReference>
<dbReference type="AlphaFoldDB" id="A0A9P6IGE0"/>
<feature type="compositionally biased region" description="Basic and acidic residues" evidence="7">
    <location>
        <begin position="1"/>
        <end position="10"/>
    </location>
</feature>
<keyword evidence="4" id="KW-0029">Amino-acid transport</keyword>
<dbReference type="RefSeq" id="XP_038749547.1">
    <property type="nucleotide sequence ID" value="XM_038884759.1"/>
</dbReference>
<dbReference type="PIRSF" id="PIRSF006060">
    <property type="entry name" value="AA_transporter"/>
    <property type="match status" value="1"/>
</dbReference>
<evidence type="ECO:0000313" key="10">
    <source>
        <dbReference type="EMBL" id="KAF9880086.1"/>
    </source>
</evidence>
<feature type="transmembrane region" description="Helical" evidence="8">
    <location>
        <begin position="327"/>
        <end position="352"/>
    </location>
</feature>
<feature type="transmembrane region" description="Helical" evidence="8">
    <location>
        <begin position="397"/>
        <end position="426"/>
    </location>
</feature>
<keyword evidence="3 8" id="KW-0812">Transmembrane</keyword>
<feature type="transmembrane region" description="Helical" evidence="8">
    <location>
        <begin position="186"/>
        <end position="204"/>
    </location>
</feature>
<dbReference type="GO" id="GO:0016020">
    <property type="term" value="C:membrane"/>
    <property type="evidence" value="ECO:0007669"/>
    <property type="project" value="UniProtKB-SubCell"/>
</dbReference>
<feature type="transmembrane region" description="Helical" evidence="8">
    <location>
        <begin position="475"/>
        <end position="495"/>
    </location>
</feature>
<dbReference type="InterPro" id="IPR004841">
    <property type="entry name" value="AA-permease/SLC12A_dom"/>
</dbReference>
<reference evidence="10" key="2">
    <citation type="submission" date="2020-11" db="EMBL/GenBank/DDBJ databases">
        <title>Whole genome sequencing of Colletotrichum sp.</title>
        <authorList>
            <person name="Li H."/>
        </authorList>
    </citation>
    <scope>NUCLEOTIDE SEQUENCE</scope>
    <source>
        <strain evidence="10">CkLH20</strain>
    </source>
</reference>
<feature type="transmembrane region" description="Helical" evidence="8">
    <location>
        <begin position="224"/>
        <end position="254"/>
    </location>
</feature>
<keyword evidence="2" id="KW-0813">Transport</keyword>
<evidence type="ECO:0000256" key="2">
    <source>
        <dbReference type="ARBA" id="ARBA00022448"/>
    </source>
</evidence>
<dbReference type="PANTHER" id="PTHR43341:SF39">
    <property type="entry name" value="AMINO ACID TRANSPORTER (EUROFUNG)-RELATED"/>
    <property type="match status" value="1"/>
</dbReference>
<keyword evidence="11" id="KW-1185">Reference proteome</keyword>
<feature type="region of interest" description="Disordered" evidence="7">
    <location>
        <begin position="1"/>
        <end position="34"/>
    </location>
</feature>
<evidence type="ECO:0000256" key="1">
    <source>
        <dbReference type="ARBA" id="ARBA00004141"/>
    </source>
</evidence>
<feature type="transmembrane region" description="Helical" evidence="8">
    <location>
        <begin position="373"/>
        <end position="391"/>
    </location>
</feature>
<dbReference type="Proteomes" id="UP000781932">
    <property type="component" value="Unassembled WGS sequence"/>
</dbReference>
<sequence>MMESKEKYDATSDTVPEPDVGGGQNVSVSDEDGGIKRDLSSRHINMIAIAGMIGTGLFLSSGSVIATAGPAGALLAYIVMGLVTAGVSYTTGEITSFMPRTGGFIRHATKFVEPALGAATGWNFWYTMAISVPAEISAAATLIQFWNTSVNPAVWITIFLIFITVVNFCGVRIYGETEVVFASLKIMTIIGLIIGGLVINLGGGPNHERLGFRYWQDPGAFNSYIVPGSAGGFLAFWKVLLSAAFSYGNIQVVAISGSETRQPRKIIPAATRKTFFRVFVFYVLSILIVGMIVPSNDPALSISTGTAQQSPFVIAFTRSGVSVLPSIINAVVCTSAISSGSACVFIASRTLYGLSCDGHAPRILQRCNRFGTPYVAVALTCVLFPLVYLNVGNNTSVVFGWFVNITTVAGLIGWIVIEVTYLRFYAGLKAQGYSRKDLPYRSPGQPYVSWVTLIAVVLVVFFSGFDVFVTGNFTASGFLTCYLNVFIFAALYAFFKFYLKSRVISPAEMDFEEEFASIRLEKAAAEMFETRQTGLKASLRKVIHSV</sequence>
<reference evidence="10" key="1">
    <citation type="submission" date="2020-03" db="EMBL/GenBank/DDBJ databases">
        <authorList>
            <person name="He L."/>
        </authorList>
    </citation>
    <scope>NUCLEOTIDE SEQUENCE</scope>
    <source>
        <strain evidence="10">CkLH20</strain>
    </source>
</reference>
<proteinExistence type="predicted"/>
<feature type="transmembrane region" description="Helical" evidence="8">
    <location>
        <begin position="74"/>
        <end position="92"/>
    </location>
</feature>
<dbReference type="PANTHER" id="PTHR43341">
    <property type="entry name" value="AMINO ACID PERMEASE"/>
    <property type="match status" value="1"/>
</dbReference>
<evidence type="ECO:0000256" key="5">
    <source>
        <dbReference type="ARBA" id="ARBA00022989"/>
    </source>
</evidence>
<protein>
    <submittedName>
        <fullName evidence="10">Amino acid permease</fullName>
    </submittedName>
</protein>
<dbReference type="Pfam" id="PF00324">
    <property type="entry name" value="AA_permease"/>
    <property type="match status" value="1"/>
</dbReference>
<evidence type="ECO:0000256" key="8">
    <source>
        <dbReference type="SAM" id="Phobius"/>
    </source>
</evidence>
<keyword evidence="5 8" id="KW-1133">Transmembrane helix</keyword>
<gene>
    <name evidence="10" type="ORF">CkaCkLH20_02040</name>
</gene>
<evidence type="ECO:0000256" key="3">
    <source>
        <dbReference type="ARBA" id="ARBA00022692"/>
    </source>
</evidence>
<dbReference type="GeneID" id="62157833"/>
<dbReference type="FunFam" id="1.20.1740.10:FF:000006">
    <property type="entry name" value="General amino acid permease"/>
    <property type="match status" value="1"/>
</dbReference>
<name>A0A9P6IGE0_9PEZI</name>
<accession>A0A9P6IGE0</accession>
<evidence type="ECO:0000256" key="6">
    <source>
        <dbReference type="ARBA" id="ARBA00023136"/>
    </source>
</evidence>
<feature type="transmembrane region" description="Helical" evidence="8">
    <location>
        <begin position="124"/>
        <end position="146"/>
    </location>
</feature>
<feature type="transmembrane region" description="Helical" evidence="8">
    <location>
        <begin position="275"/>
        <end position="293"/>
    </location>
</feature>
<evidence type="ECO:0000313" key="11">
    <source>
        <dbReference type="Proteomes" id="UP000781932"/>
    </source>
</evidence>
<evidence type="ECO:0000259" key="9">
    <source>
        <dbReference type="Pfam" id="PF00324"/>
    </source>
</evidence>
<feature type="transmembrane region" description="Helical" evidence="8">
    <location>
        <begin position="46"/>
        <end position="68"/>
    </location>
</feature>
<dbReference type="Gene3D" id="1.20.1740.10">
    <property type="entry name" value="Amino acid/polyamine transporter I"/>
    <property type="match status" value="1"/>
</dbReference>
<dbReference type="OrthoDB" id="3900342at2759"/>
<dbReference type="InterPro" id="IPR050524">
    <property type="entry name" value="APC_YAT"/>
</dbReference>
<comment type="caution">
    <text evidence="10">The sequence shown here is derived from an EMBL/GenBank/DDBJ whole genome shotgun (WGS) entry which is preliminary data.</text>
</comment>
<organism evidence="10 11">
    <name type="scientific">Colletotrichum karsti</name>
    <dbReference type="NCBI Taxonomy" id="1095194"/>
    <lineage>
        <taxon>Eukaryota</taxon>
        <taxon>Fungi</taxon>
        <taxon>Dikarya</taxon>
        <taxon>Ascomycota</taxon>
        <taxon>Pezizomycotina</taxon>
        <taxon>Sordariomycetes</taxon>
        <taxon>Hypocreomycetidae</taxon>
        <taxon>Glomerellales</taxon>
        <taxon>Glomerellaceae</taxon>
        <taxon>Colletotrichum</taxon>
        <taxon>Colletotrichum boninense species complex</taxon>
    </lineage>
</organism>
<keyword evidence="6 8" id="KW-0472">Membrane</keyword>
<feature type="domain" description="Amino acid permease/ SLC12A" evidence="9">
    <location>
        <begin position="43"/>
        <end position="502"/>
    </location>
</feature>